<evidence type="ECO:0000313" key="7">
    <source>
        <dbReference type="EMBL" id="HAD6432463.1"/>
    </source>
</evidence>
<evidence type="ECO:0000313" key="9">
    <source>
        <dbReference type="EMBL" id="HAD6441561.1"/>
    </source>
</evidence>
<evidence type="ECO:0000313" key="11">
    <source>
        <dbReference type="EMBL" id="HAD6459524.1"/>
    </source>
</evidence>
<comment type="similarity">
    <text evidence="1">Belongs to the bacterial secretin family.</text>
</comment>
<dbReference type="EMBL" id="DAAPJJ010000046">
    <property type="protein sequence ID" value="HAD6459524.1"/>
    <property type="molecule type" value="Genomic_DNA"/>
</dbReference>
<dbReference type="EMBL" id="DAAPJP010000045">
    <property type="protein sequence ID" value="HAD6445989.1"/>
    <property type="molecule type" value="Genomic_DNA"/>
</dbReference>
<gene>
    <name evidence="7" type="ORF">G1W25_23665</name>
    <name evidence="5" type="ORF">G1W28_23665</name>
    <name evidence="4" type="ORF">G1W29_23670</name>
    <name evidence="8" type="ORF">G1W30_24655</name>
    <name evidence="12" type="ORF">G1W31_23665</name>
    <name evidence="6" type="ORF">G1W36_23675</name>
    <name evidence="11" type="ORF">G1W45_23650</name>
    <name evidence="10" type="ORF">G1W48_23655</name>
    <name evidence="9" type="ORF">G1W49_23670</name>
</gene>
<reference evidence="10" key="1">
    <citation type="journal article" date="2018" name="Genome Biol.">
        <title>SKESA: strategic k-mer extension for scrupulous assemblies.</title>
        <authorList>
            <person name="Souvorov A."/>
            <person name="Agarwala R."/>
            <person name="Lipman D.J."/>
        </authorList>
    </citation>
    <scope>NUCLEOTIDE SEQUENCE</scope>
    <source>
        <strain evidence="10">CT18</strain>
    </source>
</reference>
<dbReference type="InterPro" id="IPR050810">
    <property type="entry name" value="Bact_Secretion_Sys_Channel"/>
</dbReference>
<comment type="caution">
    <text evidence="10">The sequence shown here is derived from an EMBL/GenBank/DDBJ whole genome shotgun (WGS) entry which is preliminary data.</text>
</comment>
<accession>A0A718MFQ2</accession>
<evidence type="ECO:0000313" key="6">
    <source>
        <dbReference type="EMBL" id="HAD6414744.1"/>
    </source>
</evidence>
<dbReference type="EMBL" id="DAAPJO010000044">
    <property type="protein sequence ID" value="HAD6441561.1"/>
    <property type="molecule type" value="Genomic_DNA"/>
</dbReference>
<dbReference type="AlphaFoldDB" id="A0A718MFQ2"/>
<evidence type="ECO:0000313" key="8">
    <source>
        <dbReference type="EMBL" id="HAD6437088.1"/>
    </source>
</evidence>
<sequence>MRFLTILLFLFVTPVFASSVLQLTSVPISKVVELYYSEIESKSFTISPDVTADTRLVSVGFDGSKDTRTAFIQFLRSVDVYVKTVNGVDRVYYLKNEKVIPVIQRTYKPLYRTAEEIRQDFSSFPEVTIFGTSTLVVRGPADKVVDAMNVLPLIDQKVPSVELVGYLYEVTSAASEGSGVSVLLSLLKGKFQLQVDGPAYSGNMVRISTPDFSAIFNLLRTDNRFSIVSNPSLRVRSGSEGSFVVGQQVPTISSVTVDDGRPVQSIEYRDSGALFRVRADVLGETIKVTLSQELSEFSKTSSGVDQSPTLSKRSVESTISARSGDILVLGGLGTRKSGANKQSIFGFTIGKDTDDSTGEIVLVLGVRIVE</sequence>
<dbReference type="GO" id="GO:0015627">
    <property type="term" value="C:type II protein secretion system complex"/>
    <property type="evidence" value="ECO:0007669"/>
    <property type="project" value="TreeGrafter"/>
</dbReference>
<protein>
    <recommendedName>
        <fullName evidence="3">Type II/III secretion system secretin-like domain-containing protein</fullName>
    </recommendedName>
</protein>
<dbReference type="EMBL" id="DAAPJD010000046">
    <property type="protein sequence ID" value="HAD6432463.1"/>
    <property type="molecule type" value="Genomic_DNA"/>
</dbReference>
<dbReference type="InterPro" id="IPR004846">
    <property type="entry name" value="T2SS/T3SS_dom"/>
</dbReference>
<evidence type="ECO:0000313" key="5">
    <source>
        <dbReference type="EMBL" id="HAD6360825.1"/>
    </source>
</evidence>
<dbReference type="PANTHER" id="PTHR30332">
    <property type="entry name" value="PROBABLE GENERAL SECRETION PATHWAY PROTEIN D"/>
    <property type="match status" value="1"/>
</dbReference>
<dbReference type="Pfam" id="PF00263">
    <property type="entry name" value="Secretin"/>
    <property type="match status" value="1"/>
</dbReference>
<dbReference type="EMBL" id="DAAPHD010000044">
    <property type="protein sequence ID" value="HAD5822858.1"/>
    <property type="molecule type" value="Genomic_DNA"/>
</dbReference>
<feature type="domain" description="Type II/III secretion system secretin-like" evidence="3">
    <location>
        <begin position="219"/>
        <end position="342"/>
    </location>
</feature>
<dbReference type="EMBL" id="DAAPIX010000044">
    <property type="protein sequence ID" value="HAD6360825.1"/>
    <property type="molecule type" value="Genomic_DNA"/>
</dbReference>
<organism evidence="10">
    <name type="scientific">Salmonella enterica subsp. enterica serovar Typhi str. CT18</name>
    <dbReference type="NCBI Taxonomy" id="220341"/>
    <lineage>
        <taxon>Bacteria</taxon>
        <taxon>Pseudomonadati</taxon>
        <taxon>Pseudomonadota</taxon>
        <taxon>Gammaproteobacteria</taxon>
        <taxon>Enterobacterales</taxon>
        <taxon>Enterobacteriaceae</taxon>
        <taxon>Salmonella</taxon>
    </lineage>
</organism>
<evidence type="ECO:0000313" key="12">
    <source>
        <dbReference type="EMBL" id="HAD6468370.1"/>
    </source>
</evidence>
<dbReference type="GO" id="GO:0009306">
    <property type="term" value="P:protein secretion"/>
    <property type="evidence" value="ECO:0007669"/>
    <property type="project" value="InterPro"/>
</dbReference>
<dbReference type="EMBL" id="DAAPJR010000046">
    <property type="protein sequence ID" value="HAD6414744.1"/>
    <property type="molecule type" value="Genomic_DNA"/>
</dbReference>
<reference evidence="10" key="2">
    <citation type="submission" date="2019-01" db="EMBL/GenBank/DDBJ databases">
        <authorList>
            <consortium name="NCBI Pathogen Detection Project"/>
        </authorList>
    </citation>
    <scope>NUCLEOTIDE SEQUENCE</scope>
    <source>
        <strain evidence="10">CT18</strain>
    </source>
</reference>
<keyword evidence="2" id="KW-0732">Signal</keyword>
<dbReference type="EMBL" id="DAAPJF010000045">
    <property type="protein sequence ID" value="HAD6468370.1"/>
    <property type="molecule type" value="Genomic_DNA"/>
</dbReference>
<dbReference type="PANTHER" id="PTHR30332:SF17">
    <property type="entry name" value="TYPE IV PILIATION SYSTEM PROTEIN DR_0774-RELATED"/>
    <property type="match status" value="1"/>
</dbReference>
<dbReference type="EMBL" id="DAAPJK010000051">
    <property type="protein sequence ID" value="HAD6437088.1"/>
    <property type="molecule type" value="Genomic_DNA"/>
</dbReference>
<feature type="chain" id="PRO_5036195044" description="Type II/III secretion system secretin-like domain-containing protein" evidence="2">
    <location>
        <begin position="18"/>
        <end position="370"/>
    </location>
</feature>
<name>A0A718MFQ2_SALTI</name>
<evidence type="ECO:0000313" key="4">
    <source>
        <dbReference type="EMBL" id="HAD5822858.1"/>
    </source>
</evidence>
<evidence type="ECO:0000256" key="1">
    <source>
        <dbReference type="RuleBase" id="RU004003"/>
    </source>
</evidence>
<evidence type="ECO:0000259" key="3">
    <source>
        <dbReference type="Pfam" id="PF00263"/>
    </source>
</evidence>
<evidence type="ECO:0000256" key="2">
    <source>
        <dbReference type="SAM" id="SignalP"/>
    </source>
</evidence>
<evidence type="ECO:0000313" key="10">
    <source>
        <dbReference type="EMBL" id="HAD6445989.1"/>
    </source>
</evidence>
<proteinExistence type="inferred from homology"/>
<feature type="signal peptide" evidence="2">
    <location>
        <begin position="1"/>
        <end position="17"/>
    </location>
</feature>